<dbReference type="SMART" id="SM00506">
    <property type="entry name" value="A1pp"/>
    <property type="match status" value="1"/>
</dbReference>
<dbReference type="PROSITE" id="PS51154">
    <property type="entry name" value="MACRO"/>
    <property type="match status" value="1"/>
</dbReference>
<comment type="caution">
    <text evidence="2">The sequence shown here is derived from an EMBL/GenBank/DDBJ whole genome shotgun (WGS) entry which is preliminary data.</text>
</comment>
<dbReference type="Proteomes" id="UP001564657">
    <property type="component" value="Unassembled WGS sequence"/>
</dbReference>
<evidence type="ECO:0000259" key="1">
    <source>
        <dbReference type="PROSITE" id="PS51154"/>
    </source>
</evidence>
<organism evidence="2 3">
    <name type="scientific">Clostridium moutaii</name>
    <dbReference type="NCBI Taxonomy" id="3240932"/>
    <lineage>
        <taxon>Bacteria</taxon>
        <taxon>Bacillati</taxon>
        <taxon>Bacillota</taxon>
        <taxon>Clostridia</taxon>
        <taxon>Eubacteriales</taxon>
        <taxon>Clostridiaceae</taxon>
        <taxon>Clostridium</taxon>
    </lineage>
</organism>
<dbReference type="InterPro" id="IPR002589">
    <property type="entry name" value="Macro_dom"/>
</dbReference>
<feature type="domain" description="Macro" evidence="1">
    <location>
        <begin position="1"/>
        <end position="178"/>
    </location>
</feature>
<dbReference type="EMBL" id="JBGEWD010000008">
    <property type="protein sequence ID" value="MEY8000561.1"/>
    <property type="molecule type" value="Genomic_DNA"/>
</dbReference>
<dbReference type="InterPro" id="IPR043472">
    <property type="entry name" value="Macro_dom-like"/>
</dbReference>
<keyword evidence="3" id="KW-1185">Reference proteome</keyword>
<evidence type="ECO:0000313" key="2">
    <source>
        <dbReference type="EMBL" id="MEY8000561.1"/>
    </source>
</evidence>
<name>A0ABV4BP57_9CLOT</name>
<proteinExistence type="predicted"/>
<dbReference type="RefSeq" id="WP_369704447.1">
    <property type="nucleotide sequence ID" value="NZ_JBGEWD010000008.1"/>
</dbReference>
<dbReference type="PANTHER" id="PTHR11106:SF111">
    <property type="entry name" value="MACRO DOMAIN-CONTAINING PROTEIN"/>
    <property type="match status" value="1"/>
</dbReference>
<gene>
    <name evidence="2" type="ORF">AB8U03_10200</name>
</gene>
<dbReference type="Gene3D" id="3.40.220.10">
    <property type="entry name" value="Leucine Aminopeptidase, subunit E, domain 1"/>
    <property type="match status" value="1"/>
</dbReference>
<dbReference type="SUPFAM" id="SSF52949">
    <property type="entry name" value="Macro domain-like"/>
    <property type="match status" value="1"/>
</dbReference>
<protein>
    <submittedName>
        <fullName evidence="2">Macro domain-containing protein</fullName>
    </submittedName>
</protein>
<dbReference type="CDD" id="cd02907">
    <property type="entry name" value="Macro_Af1521_BAL-like"/>
    <property type="match status" value="1"/>
</dbReference>
<sequence>MIEIGDKKILIKKGDITKEQSDAIVNPANSSLNHGGGAALAIVRAGGIEIQRDSDELIKKIGTLPVGKAVITYGHNLSCKFIIHTVGPIMGEGNEEKKLKKAVTSVLNLAEYYNLTSISIPAISSGVFRFPKEKCAEILLKTSVEFLKKGDVDLKTIVMCNHDDKTTNIFLREGEKYI</sequence>
<reference evidence="2 3" key="1">
    <citation type="submission" date="2024-08" db="EMBL/GenBank/DDBJ databases">
        <title>Clostridium lapicellarii sp. nov., and Clostridium renhuaiense sp. nov., two species isolated from the mud in a fermentation cellar used for producing sauce-flavour Chinese liquors.</title>
        <authorList>
            <person name="Yang F."/>
            <person name="Wang H."/>
            <person name="Chen L.Q."/>
            <person name="Zhou N."/>
            <person name="Lu J.J."/>
            <person name="Pu X.X."/>
            <person name="Wan B."/>
            <person name="Wang L."/>
            <person name="Liu S.J."/>
        </authorList>
    </citation>
    <scope>NUCLEOTIDE SEQUENCE [LARGE SCALE GENOMIC DNA]</scope>
    <source>
        <strain evidence="2 3">MT-5</strain>
    </source>
</reference>
<evidence type="ECO:0000313" key="3">
    <source>
        <dbReference type="Proteomes" id="UP001564657"/>
    </source>
</evidence>
<dbReference type="PANTHER" id="PTHR11106">
    <property type="entry name" value="GANGLIOSIDE INDUCED DIFFERENTIATION ASSOCIATED PROTEIN 2-RELATED"/>
    <property type="match status" value="1"/>
</dbReference>
<accession>A0ABV4BP57</accession>
<dbReference type="Pfam" id="PF01661">
    <property type="entry name" value="Macro"/>
    <property type="match status" value="1"/>
</dbReference>